<protein>
    <recommendedName>
        <fullName evidence="2">Fe/B12 periplasmic-binding domain-containing protein</fullName>
    </recommendedName>
</protein>
<dbReference type="SUPFAM" id="SSF53807">
    <property type="entry name" value="Helical backbone' metal receptor"/>
    <property type="match status" value="1"/>
</dbReference>
<dbReference type="PATRIC" id="fig|69222.5.peg.742"/>
<dbReference type="Gene3D" id="3.40.50.1980">
    <property type="entry name" value="Nitrogenase molybdenum iron protein domain"/>
    <property type="match status" value="2"/>
</dbReference>
<accession>A0A014Q101</accession>
<proteinExistence type="predicted"/>
<dbReference type="Pfam" id="PF01497">
    <property type="entry name" value="Peripla_BP_2"/>
    <property type="match status" value="1"/>
</dbReference>
<comment type="caution">
    <text evidence="3">The sequence shown here is derived from an EMBL/GenBank/DDBJ whole genome shotgun (WGS) entry which is preliminary data.</text>
</comment>
<dbReference type="PANTHER" id="PTHR30535">
    <property type="entry name" value="VITAMIN B12-BINDING PROTEIN"/>
    <property type="match status" value="1"/>
</dbReference>
<dbReference type="Proteomes" id="UP000019918">
    <property type="component" value="Unassembled WGS sequence"/>
</dbReference>
<feature type="signal peptide" evidence="1">
    <location>
        <begin position="1"/>
        <end position="18"/>
    </location>
</feature>
<evidence type="ECO:0000259" key="2">
    <source>
        <dbReference type="PROSITE" id="PS50983"/>
    </source>
</evidence>
<dbReference type="RefSeq" id="WP_052018664.1">
    <property type="nucleotide sequence ID" value="NZ_JFHN01000022.1"/>
</dbReference>
<feature type="chain" id="PRO_5001473207" description="Fe/B12 periplasmic-binding domain-containing protein" evidence="1">
    <location>
        <begin position="19"/>
        <end position="375"/>
    </location>
</feature>
<dbReference type="EMBL" id="JFHN01000022">
    <property type="protein sequence ID" value="EXU76837.1"/>
    <property type="molecule type" value="Genomic_DNA"/>
</dbReference>
<feature type="domain" description="Fe/B12 periplasmic-binding" evidence="2">
    <location>
        <begin position="37"/>
        <end position="337"/>
    </location>
</feature>
<evidence type="ECO:0000313" key="4">
    <source>
        <dbReference type="Proteomes" id="UP000019918"/>
    </source>
</evidence>
<dbReference type="STRING" id="69222.BG55_03525"/>
<organism evidence="3 4">
    <name type="scientific">Erwinia mallotivora</name>
    <dbReference type="NCBI Taxonomy" id="69222"/>
    <lineage>
        <taxon>Bacteria</taxon>
        <taxon>Pseudomonadati</taxon>
        <taxon>Pseudomonadota</taxon>
        <taxon>Gammaproteobacteria</taxon>
        <taxon>Enterobacterales</taxon>
        <taxon>Erwiniaceae</taxon>
        <taxon>Erwinia</taxon>
    </lineage>
</organism>
<reference evidence="3 4" key="1">
    <citation type="submission" date="2014-02" db="EMBL/GenBank/DDBJ databases">
        <title>Draft genome of Erwinia mallotivora strain BT-MARDI, a papaya dieback pathogen.</title>
        <authorList>
            <person name="Redzuan R."/>
            <person name="Abu Bakar N."/>
            <person name="Badrun R."/>
            <person name="Mohd Raih M.F."/>
            <person name="Rozano L."/>
            <person name="Mat Amin N."/>
        </authorList>
    </citation>
    <scope>NUCLEOTIDE SEQUENCE [LARGE SCALE GENOMIC DNA]</scope>
    <source>
        <strain evidence="3 4">BT-MARDI</strain>
    </source>
</reference>
<dbReference type="AlphaFoldDB" id="A0A014Q101"/>
<dbReference type="OrthoDB" id="9775594at2"/>
<keyword evidence="4" id="KW-1185">Reference proteome</keyword>
<sequence length="375" mass="41636">MKKALLFALLMVSSVAPAKTVTDILQRTVEVPDNPQRIVVGEGRMIYTLALVEEGNPVKRVVGWPGDLQRLDSQTWERYSTAFPEIKKIPIIGKANYAQISVEKVIALRPDLVILPVYAKQASNHDSFQQQLTEAGIPVIYIDTRVDQLKNTVPSLKILGEVLNDQAKAQRFIAFYQQHMNLIRDRLQQAKPHRPSVMLQLHIGRREVCCTTVGHGNLADLLAFAGGDNIAAGRFASVFGQISPEAVIAANPQVLIVTGMAGPEQSGQLQLGPQVNAQQAQQSFAQALQRETMLSSLPAIRNGKALAVWHNFYMSPWHLLDVEIFAKAFHPQLFRDLDPAKTLQQMNQEFLPVPETGTYWTGMATSHLEQPPGRQ</sequence>
<dbReference type="InterPro" id="IPR002491">
    <property type="entry name" value="ABC_transptr_periplasmic_BD"/>
</dbReference>
<gene>
    <name evidence="3" type="ORF">BG55_03525</name>
</gene>
<keyword evidence="1" id="KW-0732">Signal</keyword>
<dbReference type="PROSITE" id="PS50983">
    <property type="entry name" value="FE_B12_PBP"/>
    <property type="match status" value="1"/>
</dbReference>
<dbReference type="InterPro" id="IPR050902">
    <property type="entry name" value="ABC_Transporter_SBP"/>
</dbReference>
<dbReference type="PANTHER" id="PTHR30535:SF34">
    <property type="entry name" value="MOLYBDATE-BINDING PROTEIN MOLA"/>
    <property type="match status" value="1"/>
</dbReference>
<evidence type="ECO:0000313" key="3">
    <source>
        <dbReference type="EMBL" id="EXU76837.1"/>
    </source>
</evidence>
<name>A0A014Q101_9GAMM</name>
<evidence type="ECO:0000256" key="1">
    <source>
        <dbReference type="SAM" id="SignalP"/>
    </source>
</evidence>